<protein>
    <recommendedName>
        <fullName evidence="3">NAD(P)/FAD-dependent oxidoreductase</fullName>
    </recommendedName>
</protein>
<evidence type="ECO:0000313" key="1">
    <source>
        <dbReference type="EMBL" id="MVU82528.1"/>
    </source>
</evidence>
<gene>
    <name evidence="1" type="ORF">GPX89_35525</name>
</gene>
<dbReference type="Proteomes" id="UP000466794">
    <property type="component" value="Unassembled WGS sequence"/>
</dbReference>
<reference evidence="1 2" key="1">
    <citation type="submission" date="2019-12" db="EMBL/GenBank/DDBJ databases">
        <title>Nocardia sp. nov. ET3-3 isolated from soil.</title>
        <authorList>
            <person name="Kanchanasin P."/>
            <person name="Tanasupawat S."/>
            <person name="Yuki M."/>
            <person name="Kudo T."/>
        </authorList>
    </citation>
    <scope>NUCLEOTIDE SEQUENCE [LARGE SCALE GENOMIC DNA]</scope>
    <source>
        <strain evidence="1 2">ET3-3</strain>
    </source>
</reference>
<sequence>MRGDITQHLIETDVWTDELVGRAGIPVIDVPLVTVGSGLGSFAVFDALRIYGVPAAAMAVLGPQPVPWASYEYLTRVSQIPREVRLRSDSSGTPDNLWGFPSYALREAIADKSLKPLWNVLVEPVFADYYTPRAGQVFAALEREFHRVEFARSLHTGQVRMVRKRYGGGYFTVLTPPEGRSPTKRIAFRSSYVHLAVGYPGLRLLPDLQQYRERYRDPTRVVNAYEPHEHVYEALQRRPGTVMVRGSGIVASRVLQRLIDDRDRLRLDTQILHLFRTYVSGPHGPKALARRAGGDGWAYQAFNFPKGSFGGQIKQRLRTLEGRERAEALQAMGGTTTPRRAHWQEQLARGRAQGWYQVMVGSARNLRPDRSRPGVVTTVLPESDTAAFGAAHHPIDTHADYIIDCTGLEADIREHRLLADLLDHGGARRNPLGRLDVDRSFELLGTRNGGGRVYASGSATLGGYFAAVDSFLGLQYAALEIADDLAGLGFCPRLTWWRSLRQWWLWVNDRKIAA</sequence>
<keyword evidence="2" id="KW-1185">Reference proteome</keyword>
<dbReference type="Gene3D" id="3.50.50.60">
    <property type="entry name" value="FAD/NAD(P)-binding domain"/>
    <property type="match status" value="1"/>
</dbReference>
<proteinExistence type="predicted"/>
<evidence type="ECO:0008006" key="3">
    <source>
        <dbReference type="Google" id="ProtNLM"/>
    </source>
</evidence>
<accession>A0A7K1V8V2</accession>
<evidence type="ECO:0000313" key="2">
    <source>
        <dbReference type="Proteomes" id="UP000466794"/>
    </source>
</evidence>
<organism evidence="1 2">
    <name type="scientific">Nocardia terrae</name>
    <dbReference type="NCBI Taxonomy" id="2675851"/>
    <lineage>
        <taxon>Bacteria</taxon>
        <taxon>Bacillati</taxon>
        <taxon>Actinomycetota</taxon>
        <taxon>Actinomycetes</taxon>
        <taxon>Mycobacteriales</taxon>
        <taxon>Nocardiaceae</taxon>
        <taxon>Nocardia</taxon>
    </lineage>
</organism>
<dbReference type="RefSeq" id="WP_157392108.1">
    <property type="nucleotide sequence ID" value="NZ_WRPP01000009.1"/>
</dbReference>
<dbReference type="EMBL" id="WRPP01000009">
    <property type="protein sequence ID" value="MVU82528.1"/>
    <property type="molecule type" value="Genomic_DNA"/>
</dbReference>
<comment type="caution">
    <text evidence="1">The sequence shown here is derived from an EMBL/GenBank/DDBJ whole genome shotgun (WGS) entry which is preliminary data.</text>
</comment>
<dbReference type="InterPro" id="IPR036188">
    <property type="entry name" value="FAD/NAD-bd_sf"/>
</dbReference>
<name>A0A7K1V8V2_9NOCA</name>
<dbReference type="AlphaFoldDB" id="A0A7K1V8V2"/>